<dbReference type="OrthoDB" id="9805137at2"/>
<dbReference type="RefSeq" id="WP_148896257.1">
    <property type="nucleotide sequence ID" value="NZ_VNIB01000009.1"/>
</dbReference>
<name>A0A5D3WGL6_9BACT</name>
<feature type="domain" description="BFD-like [2Fe-2S]-binding" evidence="1">
    <location>
        <begin position="4"/>
        <end position="45"/>
    </location>
</feature>
<organism evidence="2 3">
    <name type="scientific">Geothermobacter ehrlichii</name>
    <dbReference type="NCBI Taxonomy" id="213224"/>
    <lineage>
        <taxon>Bacteria</taxon>
        <taxon>Pseudomonadati</taxon>
        <taxon>Thermodesulfobacteriota</taxon>
        <taxon>Desulfuromonadia</taxon>
        <taxon>Desulfuromonadales</taxon>
        <taxon>Geothermobacteraceae</taxon>
        <taxon>Geothermobacter</taxon>
    </lineage>
</organism>
<dbReference type="Gene3D" id="1.10.10.1100">
    <property type="entry name" value="BFD-like [2Fe-2S]-binding domain"/>
    <property type="match status" value="1"/>
</dbReference>
<protein>
    <submittedName>
        <fullName evidence="2">BFD-like [2Fe-2S] binding protein</fullName>
    </submittedName>
</protein>
<evidence type="ECO:0000313" key="3">
    <source>
        <dbReference type="Proteomes" id="UP000324159"/>
    </source>
</evidence>
<dbReference type="InterPro" id="IPR007419">
    <property type="entry name" value="BFD-like_2Fe2S-bd_dom"/>
</dbReference>
<dbReference type="Proteomes" id="UP000324159">
    <property type="component" value="Unassembled WGS sequence"/>
</dbReference>
<reference evidence="2 3" key="1">
    <citation type="submission" date="2019-07" db="EMBL/GenBank/DDBJ databases">
        <title>Genomic Encyclopedia of Type Strains, Phase IV (KMG-IV): sequencing the most valuable type-strain genomes for metagenomic binning, comparative biology and taxonomic classification.</title>
        <authorList>
            <person name="Goeker M."/>
        </authorList>
    </citation>
    <scope>NUCLEOTIDE SEQUENCE [LARGE SCALE GENOMIC DNA]</scope>
    <source>
        <strain evidence="2 3">SS015</strain>
    </source>
</reference>
<keyword evidence="3" id="KW-1185">Reference proteome</keyword>
<sequence>MQQLICYCFEHSEGEIRREVLERGGHSRILEQIRMAKKAGSCRCAEVHPESR</sequence>
<proteinExistence type="predicted"/>
<dbReference type="InterPro" id="IPR041854">
    <property type="entry name" value="BFD-like_2Fe2S-bd_dom_sf"/>
</dbReference>
<gene>
    <name evidence="2" type="ORF">EDC39_10911</name>
</gene>
<comment type="caution">
    <text evidence="2">The sequence shown here is derived from an EMBL/GenBank/DDBJ whole genome shotgun (WGS) entry which is preliminary data.</text>
</comment>
<evidence type="ECO:0000313" key="2">
    <source>
        <dbReference type="EMBL" id="TYO97608.1"/>
    </source>
</evidence>
<dbReference type="EMBL" id="VNIB01000009">
    <property type="protein sequence ID" value="TYO97608.1"/>
    <property type="molecule type" value="Genomic_DNA"/>
</dbReference>
<evidence type="ECO:0000259" key="1">
    <source>
        <dbReference type="Pfam" id="PF04324"/>
    </source>
</evidence>
<accession>A0A5D3WGL6</accession>
<dbReference type="Pfam" id="PF04324">
    <property type="entry name" value="Fer2_BFD"/>
    <property type="match status" value="1"/>
</dbReference>
<dbReference type="AlphaFoldDB" id="A0A5D3WGL6"/>